<accession>A0A8S1HQQ9</accession>
<feature type="compositionally biased region" description="Basic residues" evidence="4">
    <location>
        <begin position="89"/>
        <end position="98"/>
    </location>
</feature>
<protein>
    <recommendedName>
        <fullName evidence="9">Telomere length regulation protein TEL2 homolog</fullName>
    </recommendedName>
</protein>
<evidence type="ECO:0000259" key="5">
    <source>
        <dbReference type="Pfam" id="PF10193"/>
    </source>
</evidence>
<evidence type="ECO:0008006" key="9">
    <source>
        <dbReference type="Google" id="ProtNLM"/>
    </source>
</evidence>
<comment type="similarity">
    <text evidence="2">Belongs to the TEL2 family.</text>
</comment>
<feature type="domain" description="Telomere length regulation protein conserved" evidence="5">
    <location>
        <begin position="605"/>
        <end position="712"/>
    </location>
</feature>
<name>A0A8S1HQQ9_9PELO</name>
<dbReference type="Pfam" id="PF10193">
    <property type="entry name" value="Telomere_reg-2"/>
    <property type="match status" value="1"/>
</dbReference>
<feature type="domain" description="TELO2 ARM repeat" evidence="6">
    <location>
        <begin position="363"/>
        <end position="489"/>
    </location>
</feature>
<gene>
    <name evidence="7" type="ORF">CAUJ_LOCUS12490</name>
</gene>
<evidence type="ECO:0000256" key="2">
    <source>
        <dbReference type="ARBA" id="ARBA00006133"/>
    </source>
</evidence>
<dbReference type="GO" id="GO:0051879">
    <property type="term" value="F:Hsp90 protein binding"/>
    <property type="evidence" value="ECO:0007669"/>
    <property type="project" value="TreeGrafter"/>
</dbReference>
<evidence type="ECO:0000259" key="6">
    <source>
        <dbReference type="Pfam" id="PF25320"/>
    </source>
</evidence>
<sequence length="907" mass="103501">MRERLKEKMKLAALEKELSKESFSKKASKKNGHKAKKRRSRDSTSSDSDDSSSTSSDTYSDSSSEEERQKRKKRSHKKKKKSSSTPRRSPSRRNHKKSARDQEMLNLARRIREADERAVLLAVLKEVSFEISGEDVEIINAIVDSLPRFAKFLTKNELNSRLENVTLSFDPRRSIFALSRKLDAKLPEAFIVVRWFRRILEEKLRSCLEASVSLDPNDDFQQQSYSEMAISLSSLPDRIANCRLTATSSEDADDVNDCIRSFEDVVVTSLKSTLSKAHEDLGRADVVNLRTIAQIIMVSRNLRLSGNSTLLSTIFHWLCSQTPSDPKWDRVSQRIFTDEGYGIREFEAMVVGLVLEAENSDQLMRVFGYSIQKSPTLQRICTKKLLFQRNLPVPALIALMDFIRRAAGKDVLLSVLDTTISIWSGAAFVKYTPSEQQKHISRVFLLVIRMISESKFEIDWSLKMVQVISGVQTRMESADTMIRQSGMFIGEKLSGLAEKNLEAKNDDKKRLKFDYEEDGWTKEMRRLYEENLQESKEAEKMEEEPQPSTSYSTLPEKLKDVKIDQSRQLDSDDDEDFPVYEVPEEERRFVKGTDGKEPERRGPPPNYISDAFERLLEKEKYEIFEASLNALESMIKRKALGFSNIARQLATRLIFLDDSFGTPNFEETRKKCTVGCCVQMPQIVPDLVNLMFSSDCNMSRRYLILECVHTAAKELADFGATPTKIVKNDVQNIPEWRKIVDERIKSKTKRFGANNQSGAANLKVNRLGEVSKYFFYPLLVHSTGEHLSLRGKDSTLFARVIFVAADIFQNSGMVASSPRMASKLIEYTASLRYHDDAWVRVSVLYAHWAIVETLNREVFLAIFGDRINDWAIWAISVVENVDSEEGERKIAAPFAAALLAKSKEQGE</sequence>
<feature type="compositionally biased region" description="Basic residues" evidence="4">
    <location>
        <begin position="26"/>
        <end position="40"/>
    </location>
</feature>
<dbReference type="Pfam" id="PF25320">
    <property type="entry name" value="TELO2_ARM"/>
    <property type="match status" value="1"/>
</dbReference>
<dbReference type="InterPro" id="IPR019337">
    <property type="entry name" value="Telomere_length_regulation_dom"/>
</dbReference>
<dbReference type="GO" id="GO:0042162">
    <property type="term" value="F:telomeric DNA binding"/>
    <property type="evidence" value="ECO:0007669"/>
    <property type="project" value="TreeGrafter"/>
</dbReference>
<dbReference type="InterPro" id="IPR051970">
    <property type="entry name" value="TEL2_Regulation"/>
</dbReference>
<feature type="compositionally biased region" description="Basic and acidic residues" evidence="4">
    <location>
        <begin position="585"/>
        <end position="602"/>
    </location>
</feature>
<dbReference type="AlphaFoldDB" id="A0A8S1HQQ9"/>
<dbReference type="Proteomes" id="UP000835052">
    <property type="component" value="Unassembled WGS sequence"/>
</dbReference>
<feature type="region of interest" description="Disordered" evidence="4">
    <location>
        <begin position="534"/>
        <end position="608"/>
    </location>
</feature>
<feature type="region of interest" description="Disordered" evidence="4">
    <location>
        <begin position="15"/>
        <end position="102"/>
    </location>
</feature>
<proteinExistence type="inferred from homology"/>
<dbReference type="InterPro" id="IPR038528">
    <property type="entry name" value="TEL2_C_sf"/>
</dbReference>
<keyword evidence="3" id="KW-0963">Cytoplasm</keyword>
<dbReference type="Gene3D" id="1.25.40.720">
    <property type="entry name" value="Telomere length regulation protein 2, C-terminal domain"/>
    <property type="match status" value="1"/>
</dbReference>
<feature type="compositionally biased region" description="Basic and acidic residues" evidence="4">
    <location>
        <begin position="15"/>
        <end position="24"/>
    </location>
</feature>
<feature type="compositionally biased region" description="Acidic residues" evidence="4">
    <location>
        <begin position="571"/>
        <end position="584"/>
    </location>
</feature>
<evidence type="ECO:0000256" key="4">
    <source>
        <dbReference type="SAM" id="MobiDB-lite"/>
    </source>
</evidence>
<reference evidence="7" key="1">
    <citation type="submission" date="2020-10" db="EMBL/GenBank/DDBJ databases">
        <authorList>
            <person name="Kikuchi T."/>
        </authorList>
    </citation>
    <scope>NUCLEOTIDE SEQUENCE</scope>
    <source>
        <strain evidence="7">NKZ352</strain>
    </source>
</reference>
<feature type="compositionally biased region" description="Low complexity" evidence="4">
    <location>
        <begin position="43"/>
        <end position="62"/>
    </location>
</feature>
<dbReference type="GO" id="GO:0051083">
    <property type="term" value="P:'de novo' cotranslational protein folding"/>
    <property type="evidence" value="ECO:0007669"/>
    <property type="project" value="TreeGrafter"/>
</dbReference>
<evidence type="ECO:0000313" key="7">
    <source>
        <dbReference type="EMBL" id="CAD6196576.1"/>
    </source>
</evidence>
<evidence type="ECO:0000256" key="3">
    <source>
        <dbReference type="ARBA" id="ARBA00022490"/>
    </source>
</evidence>
<organism evidence="7 8">
    <name type="scientific">Caenorhabditis auriculariae</name>
    <dbReference type="NCBI Taxonomy" id="2777116"/>
    <lineage>
        <taxon>Eukaryota</taxon>
        <taxon>Metazoa</taxon>
        <taxon>Ecdysozoa</taxon>
        <taxon>Nematoda</taxon>
        <taxon>Chromadorea</taxon>
        <taxon>Rhabditida</taxon>
        <taxon>Rhabditina</taxon>
        <taxon>Rhabditomorpha</taxon>
        <taxon>Rhabditoidea</taxon>
        <taxon>Rhabditidae</taxon>
        <taxon>Peloderinae</taxon>
        <taxon>Caenorhabditis</taxon>
    </lineage>
</organism>
<feature type="compositionally biased region" description="Basic residues" evidence="4">
    <location>
        <begin position="70"/>
        <end position="82"/>
    </location>
</feature>
<dbReference type="EMBL" id="CAJGYM010000075">
    <property type="protein sequence ID" value="CAD6196576.1"/>
    <property type="molecule type" value="Genomic_DNA"/>
</dbReference>
<evidence type="ECO:0000256" key="1">
    <source>
        <dbReference type="ARBA" id="ARBA00004496"/>
    </source>
</evidence>
<comment type="caution">
    <text evidence="7">The sequence shown here is derived from an EMBL/GenBank/DDBJ whole genome shotgun (WGS) entry which is preliminary data.</text>
</comment>
<comment type="subcellular location">
    <subcellularLocation>
        <location evidence="1">Cytoplasm</location>
    </subcellularLocation>
</comment>
<keyword evidence="8" id="KW-1185">Reference proteome</keyword>
<dbReference type="PANTHER" id="PTHR15830:SF10">
    <property type="entry name" value="TELOMERE LENGTH REGULATION PROTEIN TEL2 HOMOLOG"/>
    <property type="match status" value="1"/>
</dbReference>
<feature type="compositionally biased region" description="Basic and acidic residues" evidence="4">
    <location>
        <begin position="556"/>
        <end position="570"/>
    </location>
</feature>
<dbReference type="OrthoDB" id="10258062at2759"/>
<evidence type="ECO:0000313" key="8">
    <source>
        <dbReference type="Proteomes" id="UP000835052"/>
    </source>
</evidence>
<dbReference type="GO" id="GO:0005829">
    <property type="term" value="C:cytosol"/>
    <property type="evidence" value="ECO:0007669"/>
    <property type="project" value="TreeGrafter"/>
</dbReference>
<dbReference type="PANTHER" id="PTHR15830">
    <property type="entry name" value="TELOMERE LENGTH REGULATION PROTEIN TEL2 FAMILY MEMBER"/>
    <property type="match status" value="1"/>
</dbReference>
<dbReference type="InterPro" id="IPR057348">
    <property type="entry name" value="TELO2_ARM"/>
</dbReference>